<dbReference type="GO" id="GO:0008757">
    <property type="term" value="F:S-adenosylmethionine-dependent methyltransferase activity"/>
    <property type="evidence" value="ECO:0007669"/>
    <property type="project" value="InterPro"/>
</dbReference>
<organism evidence="2 3">
    <name type="scientific">Candidatus Daviesbacteria bacterium GW2011_GWB1_36_5</name>
    <dbReference type="NCBI Taxonomy" id="1618426"/>
    <lineage>
        <taxon>Bacteria</taxon>
        <taxon>Candidatus Daviesiibacteriota</taxon>
    </lineage>
</organism>
<dbReference type="CDD" id="cd02440">
    <property type="entry name" value="AdoMet_MTases"/>
    <property type="match status" value="1"/>
</dbReference>
<proteinExistence type="predicted"/>
<protein>
    <submittedName>
        <fullName evidence="2">Methyltransferase type 11</fullName>
    </submittedName>
</protein>
<evidence type="ECO:0000313" key="3">
    <source>
        <dbReference type="Proteomes" id="UP000034492"/>
    </source>
</evidence>
<dbReference type="GO" id="GO:0032259">
    <property type="term" value="P:methylation"/>
    <property type="evidence" value="ECO:0007669"/>
    <property type="project" value="UniProtKB-KW"/>
</dbReference>
<dbReference type="SUPFAM" id="SSF53335">
    <property type="entry name" value="S-adenosyl-L-methionine-dependent methyltransferases"/>
    <property type="match status" value="1"/>
</dbReference>
<dbReference type="AlphaFoldDB" id="A0A0G0H875"/>
<keyword evidence="2" id="KW-0808">Transferase</keyword>
<accession>A0A0G0H875</accession>
<dbReference type="PATRIC" id="fig|1618426.3.peg.897"/>
<dbReference type="Pfam" id="PF08241">
    <property type="entry name" value="Methyltransf_11"/>
    <property type="match status" value="1"/>
</dbReference>
<name>A0A0G0H875_9BACT</name>
<dbReference type="Proteomes" id="UP000034492">
    <property type="component" value="Unassembled WGS sequence"/>
</dbReference>
<dbReference type="InterPro" id="IPR013216">
    <property type="entry name" value="Methyltransf_11"/>
</dbReference>
<dbReference type="Gene3D" id="3.40.50.150">
    <property type="entry name" value="Vaccinia Virus protein VP39"/>
    <property type="match status" value="1"/>
</dbReference>
<evidence type="ECO:0000313" key="2">
    <source>
        <dbReference type="EMBL" id="KKQ08294.1"/>
    </source>
</evidence>
<sequence>MLLLQKQFWKPFSEQNPQSILEIGVGNKTVSDYLRKVGIKVTTCDFDKGLKPDVVGSVLNLPFDNNSFDLILCAEVLEHLPFSEFQSALKEIQRVTRSKVIISLPHMSLTHFYIGGKLIPFIAKAEAMLKIDFPLARQFDGEHYWEIGERGYSLNKVVKSLQGSGFKVQKTYDPSENPRHQFFILQKEIKQIGKTPKT</sequence>
<comment type="caution">
    <text evidence="2">The sequence shown here is derived from an EMBL/GenBank/DDBJ whole genome shotgun (WGS) entry which is preliminary data.</text>
</comment>
<keyword evidence="2" id="KW-0489">Methyltransferase</keyword>
<reference evidence="2 3" key="1">
    <citation type="journal article" date="2015" name="Nature">
        <title>rRNA introns, odd ribosomes, and small enigmatic genomes across a large radiation of phyla.</title>
        <authorList>
            <person name="Brown C.T."/>
            <person name="Hug L.A."/>
            <person name="Thomas B.C."/>
            <person name="Sharon I."/>
            <person name="Castelle C.J."/>
            <person name="Singh A."/>
            <person name="Wilkins M.J."/>
            <person name="Williams K.H."/>
            <person name="Banfield J.F."/>
        </authorList>
    </citation>
    <scope>NUCLEOTIDE SEQUENCE [LARGE SCALE GENOMIC DNA]</scope>
</reference>
<evidence type="ECO:0000259" key="1">
    <source>
        <dbReference type="Pfam" id="PF08241"/>
    </source>
</evidence>
<feature type="domain" description="Methyltransferase type 11" evidence="1">
    <location>
        <begin position="21"/>
        <end position="99"/>
    </location>
</feature>
<dbReference type="InterPro" id="IPR029063">
    <property type="entry name" value="SAM-dependent_MTases_sf"/>
</dbReference>
<gene>
    <name evidence="2" type="ORF">US19_C0028G0012</name>
</gene>
<dbReference type="EMBL" id="LBSA01000028">
    <property type="protein sequence ID" value="KKQ08294.1"/>
    <property type="molecule type" value="Genomic_DNA"/>
</dbReference>